<reference evidence="12" key="1">
    <citation type="submission" date="2020-10" db="EMBL/GenBank/DDBJ databases">
        <title>Bacterium isolated from coastal waters sediment.</title>
        <authorList>
            <person name="Chen R.-J."/>
            <person name="Lu D.-C."/>
            <person name="Zhu K.-L."/>
            <person name="Du Z.-J."/>
        </authorList>
    </citation>
    <scope>NUCLEOTIDE SEQUENCE</scope>
    <source>
        <strain evidence="12">N1Y112</strain>
    </source>
</reference>
<dbReference type="Gene3D" id="3.30.70.1350">
    <property type="entry name" value="Cation efflux protein, cytoplasmic domain"/>
    <property type="match status" value="1"/>
</dbReference>
<evidence type="ECO:0000256" key="7">
    <source>
        <dbReference type="ARBA" id="ARBA00022989"/>
    </source>
</evidence>
<dbReference type="RefSeq" id="WP_193954239.1">
    <property type="nucleotide sequence ID" value="NZ_JADEYS010000016.1"/>
</dbReference>
<dbReference type="Gene3D" id="1.20.1510.10">
    <property type="entry name" value="Cation efflux protein transmembrane domain"/>
    <property type="match status" value="1"/>
</dbReference>
<dbReference type="FunFam" id="1.20.1510.10:FF:000006">
    <property type="entry name" value="Divalent cation efflux transporter"/>
    <property type="match status" value="1"/>
</dbReference>
<evidence type="ECO:0000256" key="6">
    <source>
        <dbReference type="ARBA" id="ARBA00022906"/>
    </source>
</evidence>
<dbReference type="AlphaFoldDB" id="A0A8J7K6K2"/>
<sequence length="380" mass="41531">MSRELSQQQAAERVTLIGAILDFVLGIAKIVVGILSHSSALVVDGIHSLSDLVTDGMVVVVLRISHQEPDEDHPWGHGRFETVGTVVLGCALIAVAGAMAYESIKLLFTDTQPLTPEWPALVIAALSIASKEWIFHYTMRVGKAIKSDLVIANAWHSRTDALSSIVVLIGVAGAMMGVWWLDALAALVVSVIVGKIGWEMTWDSIKELVDTALPEERIAAYHDVVMQVEGILNVHSFKSRKMAGQSQLEMHIQVSPTLSASEGHYIGDTAICRLQEAFEDVGHVIFHIDTYDDETEQVCKTLPLRGEVEREIHAGLSQIAPDLAAPMRLVLHYNDGIDAELFFASDSLLNPTLASELKAAMNHPVWLENVSIWISNDGQH</sequence>
<dbReference type="InterPro" id="IPR036837">
    <property type="entry name" value="Cation_efflux_CTD_sf"/>
</dbReference>
<dbReference type="InterPro" id="IPR002524">
    <property type="entry name" value="Cation_efflux"/>
</dbReference>
<keyword evidence="13" id="KW-1185">Reference proteome</keyword>
<evidence type="ECO:0000259" key="11">
    <source>
        <dbReference type="Pfam" id="PF16916"/>
    </source>
</evidence>
<evidence type="ECO:0000256" key="3">
    <source>
        <dbReference type="ARBA" id="ARBA00022448"/>
    </source>
</evidence>
<feature type="domain" description="Cation efflux protein transmembrane" evidence="10">
    <location>
        <begin position="16"/>
        <end position="209"/>
    </location>
</feature>
<dbReference type="NCBIfam" id="TIGR01297">
    <property type="entry name" value="CDF"/>
    <property type="match status" value="1"/>
</dbReference>
<dbReference type="Pfam" id="PF01545">
    <property type="entry name" value="Cation_efflux"/>
    <property type="match status" value="1"/>
</dbReference>
<comment type="subcellular location">
    <subcellularLocation>
        <location evidence="1">Membrane</location>
        <topology evidence="1">Multi-pass membrane protein</topology>
    </subcellularLocation>
</comment>
<dbReference type="InterPro" id="IPR058533">
    <property type="entry name" value="Cation_efflux_TM"/>
</dbReference>
<keyword evidence="8 9" id="KW-0472">Membrane</keyword>
<dbReference type="Pfam" id="PF16916">
    <property type="entry name" value="ZT_dimer"/>
    <property type="match status" value="1"/>
</dbReference>
<dbReference type="PANTHER" id="PTHR43840">
    <property type="entry name" value="MITOCHONDRIAL METAL TRANSPORTER 1-RELATED"/>
    <property type="match status" value="1"/>
</dbReference>
<keyword evidence="6" id="KW-0862">Zinc</keyword>
<keyword evidence="6" id="KW-0406">Ion transport</keyword>
<keyword evidence="7 9" id="KW-1133">Transmembrane helix</keyword>
<organism evidence="12 13">
    <name type="scientific">Pontibacterium sinense</name>
    <dbReference type="NCBI Taxonomy" id="2781979"/>
    <lineage>
        <taxon>Bacteria</taxon>
        <taxon>Pseudomonadati</taxon>
        <taxon>Pseudomonadota</taxon>
        <taxon>Gammaproteobacteria</taxon>
        <taxon>Oceanospirillales</taxon>
        <taxon>Oceanospirillaceae</taxon>
        <taxon>Pontibacterium</taxon>
    </lineage>
</organism>
<name>A0A8J7K6K2_9GAMM</name>
<dbReference type="GO" id="GO:0016020">
    <property type="term" value="C:membrane"/>
    <property type="evidence" value="ECO:0007669"/>
    <property type="project" value="UniProtKB-SubCell"/>
</dbReference>
<protein>
    <submittedName>
        <fullName evidence="12">Cation transporter</fullName>
    </submittedName>
</protein>
<dbReference type="SUPFAM" id="SSF160240">
    <property type="entry name" value="Cation efflux protein cytoplasmic domain-like"/>
    <property type="match status" value="1"/>
</dbReference>
<dbReference type="EMBL" id="JADEYS010000016">
    <property type="protein sequence ID" value="MBE9398600.1"/>
    <property type="molecule type" value="Genomic_DNA"/>
</dbReference>
<keyword evidence="4" id="KW-0408">Iron</keyword>
<evidence type="ECO:0000313" key="12">
    <source>
        <dbReference type="EMBL" id="MBE9398600.1"/>
    </source>
</evidence>
<dbReference type="InterPro" id="IPR027470">
    <property type="entry name" value="Cation_efflux_CTD"/>
</dbReference>
<proteinExistence type="inferred from homology"/>
<feature type="domain" description="Cation efflux protein cytoplasmic" evidence="11">
    <location>
        <begin position="213"/>
        <end position="291"/>
    </location>
</feature>
<feature type="transmembrane region" description="Helical" evidence="9">
    <location>
        <begin position="83"/>
        <end position="101"/>
    </location>
</feature>
<evidence type="ECO:0000256" key="2">
    <source>
        <dbReference type="ARBA" id="ARBA00010212"/>
    </source>
</evidence>
<dbReference type="GO" id="GO:0008324">
    <property type="term" value="F:monoatomic cation transmembrane transporter activity"/>
    <property type="evidence" value="ECO:0007669"/>
    <property type="project" value="InterPro"/>
</dbReference>
<dbReference type="PANTHER" id="PTHR43840:SF15">
    <property type="entry name" value="MITOCHONDRIAL METAL TRANSPORTER 1-RELATED"/>
    <property type="match status" value="1"/>
</dbReference>
<comment type="caution">
    <text evidence="12">The sequence shown here is derived from an EMBL/GenBank/DDBJ whole genome shotgun (WGS) entry which is preliminary data.</text>
</comment>
<keyword evidence="5 9" id="KW-0812">Transmembrane</keyword>
<evidence type="ECO:0000313" key="13">
    <source>
        <dbReference type="Proteomes" id="UP000640333"/>
    </source>
</evidence>
<feature type="transmembrane region" description="Helical" evidence="9">
    <location>
        <begin position="14"/>
        <end position="35"/>
    </location>
</feature>
<comment type="similarity">
    <text evidence="2">Belongs to the cation diffusion facilitator (CDF) transporter (TC 2.A.4) family. FieF subfamily.</text>
</comment>
<accession>A0A8J7K6K2</accession>
<feature type="transmembrane region" description="Helical" evidence="9">
    <location>
        <begin position="160"/>
        <end position="181"/>
    </location>
</feature>
<keyword evidence="6" id="KW-0864">Zinc transport</keyword>
<dbReference type="SUPFAM" id="SSF161111">
    <property type="entry name" value="Cation efflux protein transmembrane domain-like"/>
    <property type="match status" value="1"/>
</dbReference>
<keyword evidence="3" id="KW-0813">Transport</keyword>
<dbReference type="Proteomes" id="UP000640333">
    <property type="component" value="Unassembled WGS sequence"/>
</dbReference>
<dbReference type="InterPro" id="IPR027469">
    <property type="entry name" value="Cation_efflux_TMD_sf"/>
</dbReference>
<keyword evidence="4" id="KW-0410">Iron transport</keyword>
<gene>
    <name evidence="12" type="ORF">IOQ59_15185</name>
</gene>
<evidence type="ECO:0000256" key="5">
    <source>
        <dbReference type="ARBA" id="ARBA00022692"/>
    </source>
</evidence>
<evidence type="ECO:0000256" key="1">
    <source>
        <dbReference type="ARBA" id="ARBA00004141"/>
    </source>
</evidence>
<evidence type="ECO:0000256" key="9">
    <source>
        <dbReference type="SAM" id="Phobius"/>
    </source>
</evidence>
<evidence type="ECO:0000259" key="10">
    <source>
        <dbReference type="Pfam" id="PF01545"/>
    </source>
</evidence>
<dbReference type="GO" id="GO:0006829">
    <property type="term" value="P:zinc ion transport"/>
    <property type="evidence" value="ECO:0007669"/>
    <property type="project" value="UniProtKB-KW"/>
</dbReference>
<evidence type="ECO:0000256" key="4">
    <source>
        <dbReference type="ARBA" id="ARBA00022496"/>
    </source>
</evidence>
<evidence type="ECO:0000256" key="8">
    <source>
        <dbReference type="ARBA" id="ARBA00023136"/>
    </source>
</evidence>
<dbReference type="GO" id="GO:0006826">
    <property type="term" value="P:iron ion transport"/>
    <property type="evidence" value="ECO:0007669"/>
    <property type="project" value="UniProtKB-KW"/>
</dbReference>
<dbReference type="InterPro" id="IPR050291">
    <property type="entry name" value="CDF_Transporter"/>
</dbReference>